<evidence type="ECO:0000313" key="3">
    <source>
        <dbReference type="Proteomes" id="UP000759131"/>
    </source>
</evidence>
<organism evidence="2">
    <name type="scientific">Medioppia subpectinata</name>
    <dbReference type="NCBI Taxonomy" id="1979941"/>
    <lineage>
        <taxon>Eukaryota</taxon>
        <taxon>Metazoa</taxon>
        <taxon>Ecdysozoa</taxon>
        <taxon>Arthropoda</taxon>
        <taxon>Chelicerata</taxon>
        <taxon>Arachnida</taxon>
        <taxon>Acari</taxon>
        <taxon>Acariformes</taxon>
        <taxon>Sarcoptiformes</taxon>
        <taxon>Oribatida</taxon>
        <taxon>Brachypylina</taxon>
        <taxon>Oppioidea</taxon>
        <taxon>Oppiidae</taxon>
        <taxon>Medioppia</taxon>
    </lineage>
</organism>
<feature type="transmembrane region" description="Helical" evidence="1">
    <location>
        <begin position="117"/>
        <end position="136"/>
    </location>
</feature>
<evidence type="ECO:0000313" key="2">
    <source>
        <dbReference type="EMBL" id="CAD7626408.1"/>
    </source>
</evidence>
<feature type="transmembrane region" description="Helical" evidence="1">
    <location>
        <begin position="16"/>
        <end position="38"/>
    </location>
</feature>
<reference evidence="2" key="1">
    <citation type="submission" date="2020-11" db="EMBL/GenBank/DDBJ databases">
        <authorList>
            <person name="Tran Van P."/>
        </authorList>
    </citation>
    <scope>NUCLEOTIDE SEQUENCE</scope>
</reference>
<dbReference type="EMBL" id="CAJPIZ010003820">
    <property type="protein sequence ID" value="CAG2106838.1"/>
    <property type="molecule type" value="Genomic_DNA"/>
</dbReference>
<protein>
    <submittedName>
        <fullName evidence="2">Uncharacterized protein</fullName>
    </submittedName>
</protein>
<name>A0A7R9PZU5_9ACAR</name>
<keyword evidence="1" id="KW-0812">Transmembrane</keyword>
<dbReference type="AlphaFoldDB" id="A0A7R9PZU5"/>
<dbReference type="EMBL" id="OC858395">
    <property type="protein sequence ID" value="CAD7626408.1"/>
    <property type="molecule type" value="Genomic_DNA"/>
</dbReference>
<evidence type="ECO:0000256" key="1">
    <source>
        <dbReference type="SAM" id="Phobius"/>
    </source>
</evidence>
<sequence>MLCQWRNHYWTKSPKWVLLPLATVDTIMTIVITIVIDFHIKEATEFNGISSQQFIDRVYVLHIVIGVIGSVSSCLGILVSFKSRDRCQYFLIQCYGILMSICGGTSITLAILSGMYIVFVLTALYFISSFCANYLARVMSQLFPITAQVQGLQNPAYESTNVLTDNVVFPVPTSSASSGA</sequence>
<keyword evidence="1" id="KW-1133">Transmembrane helix</keyword>
<keyword evidence="1" id="KW-0472">Membrane</keyword>
<gene>
    <name evidence="2" type="ORF">OSB1V03_LOCUS6841</name>
</gene>
<proteinExistence type="predicted"/>
<feature type="transmembrane region" description="Helical" evidence="1">
    <location>
        <begin position="90"/>
        <end position="111"/>
    </location>
</feature>
<dbReference type="Proteomes" id="UP000759131">
    <property type="component" value="Unassembled WGS sequence"/>
</dbReference>
<keyword evidence="3" id="KW-1185">Reference proteome</keyword>
<accession>A0A7R9PZU5</accession>
<feature type="transmembrane region" description="Helical" evidence="1">
    <location>
        <begin position="58"/>
        <end position="78"/>
    </location>
</feature>